<sequence>MRLCIVLCFNRIVLFFLLKRSFDATAAVAWLSQYIGIADICVPTTGRSYMSSRSHSASSAAVSSAKNSDSMDDRESIVCFFDFHDIAAPSIVKMYPPVDLSLSTSEHQLASLKPSTTGGSPL</sequence>
<comment type="caution">
    <text evidence="3">The sequence shown here is derived from an EMBL/GenBank/DDBJ whole genome shotgun (WGS) entry which is preliminary data.</text>
</comment>
<feature type="compositionally biased region" description="Low complexity" evidence="1">
    <location>
        <begin position="51"/>
        <end position="68"/>
    </location>
</feature>
<protein>
    <recommendedName>
        <fullName evidence="5">Secreted protein</fullName>
    </recommendedName>
</protein>
<evidence type="ECO:0000256" key="1">
    <source>
        <dbReference type="SAM" id="MobiDB-lite"/>
    </source>
</evidence>
<evidence type="ECO:0008006" key="5">
    <source>
        <dbReference type="Google" id="ProtNLM"/>
    </source>
</evidence>
<keyword evidence="4" id="KW-1185">Reference proteome</keyword>
<keyword evidence="2" id="KW-0732">Signal</keyword>
<dbReference type="AlphaFoldDB" id="A0AAX6IFA8"/>
<proteinExistence type="predicted"/>
<dbReference type="EMBL" id="JANAVB010002198">
    <property type="protein sequence ID" value="KAJ6851711.1"/>
    <property type="molecule type" value="Genomic_DNA"/>
</dbReference>
<feature type="region of interest" description="Disordered" evidence="1">
    <location>
        <begin position="51"/>
        <end position="71"/>
    </location>
</feature>
<organism evidence="3 4">
    <name type="scientific">Iris pallida</name>
    <name type="common">Sweet iris</name>
    <dbReference type="NCBI Taxonomy" id="29817"/>
    <lineage>
        <taxon>Eukaryota</taxon>
        <taxon>Viridiplantae</taxon>
        <taxon>Streptophyta</taxon>
        <taxon>Embryophyta</taxon>
        <taxon>Tracheophyta</taxon>
        <taxon>Spermatophyta</taxon>
        <taxon>Magnoliopsida</taxon>
        <taxon>Liliopsida</taxon>
        <taxon>Asparagales</taxon>
        <taxon>Iridaceae</taxon>
        <taxon>Iridoideae</taxon>
        <taxon>Irideae</taxon>
        <taxon>Iris</taxon>
    </lineage>
</organism>
<reference evidence="3" key="1">
    <citation type="journal article" date="2023" name="GigaByte">
        <title>Genome assembly of the bearded iris, Iris pallida Lam.</title>
        <authorList>
            <person name="Bruccoleri R.E."/>
            <person name="Oakeley E.J."/>
            <person name="Faust A.M.E."/>
            <person name="Altorfer M."/>
            <person name="Dessus-Babus S."/>
            <person name="Burckhardt D."/>
            <person name="Oertli M."/>
            <person name="Naumann U."/>
            <person name="Petersen F."/>
            <person name="Wong J."/>
        </authorList>
    </citation>
    <scope>NUCLEOTIDE SEQUENCE</scope>
    <source>
        <strain evidence="3">GSM-AAB239-AS_SAM_17_03QT</strain>
    </source>
</reference>
<reference evidence="3" key="2">
    <citation type="submission" date="2023-04" db="EMBL/GenBank/DDBJ databases">
        <authorList>
            <person name="Bruccoleri R.E."/>
            <person name="Oakeley E.J."/>
            <person name="Faust A.-M."/>
            <person name="Dessus-Babus S."/>
            <person name="Altorfer M."/>
            <person name="Burckhardt D."/>
            <person name="Oertli M."/>
            <person name="Naumann U."/>
            <person name="Petersen F."/>
            <person name="Wong J."/>
        </authorList>
    </citation>
    <scope>NUCLEOTIDE SEQUENCE</scope>
    <source>
        <strain evidence="3">GSM-AAB239-AS_SAM_17_03QT</strain>
        <tissue evidence="3">Leaf</tissue>
    </source>
</reference>
<evidence type="ECO:0000256" key="2">
    <source>
        <dbReference type="SAM" id="SignalP"/>
    </source>
</evidence>
<name>A0AAX6IFA8_IRIPA</name>
<evidence type="ECO:0000313" key="4">
    <source>
        <dbReference type="Proteomes" id="UP001140949"/>
    </source>
</evidence>
<accession>A0AAX6IFA8</accession>
<dbReference type="Proteomes" id="UP001140949">
    <property type="component" value="Unassembled WGS sequence"/>
</dbReference>
<feature type="signal peptide" evidence="2">
    <location>
        <begin position="1"/>
        <end position="15"/>
    </location>
</feature>
<evidence type="ECO:0000313" key="3">
    <source>
        <dbReference type="EMBL" id="KAJ6851711.1"/>
    </source>
</evidence>
<gene>
    <name evidence="3" type="ORF">M6B38_258405</name>
</gene>
<feature type="chain" id="PRO_5043802924" description="Secreted protein" evidence="2">
    <location>
        <begin position="16"/>
        <end position="122"/>
    </location>
</feature>